<sequence>MLVKSSASMAMLSGWTAVVAAKAFPRSTDNIQTIYQFPENTYVENLAVRANGQILLDVFTSPQLWLVDPHVPGEAVLIHEFPDALGITGITEYEDDVFAVLAGNFSFSTGECTKGSWSIWSVDLGGATINSTASLAASPPKITKLTDVPAATCLNGIDLLSGGANKFLMAGDIRTGEVYAVNVDTGAAAATINNTQTVPAVTYGFGSVATDGLRVRDAELYFSNVGQGTLVKVPLNPDDGTPAGEAQTVAQSLSSLDQWDDFAIDCGGNVFMATGGSNTIQRVTPGGNVAVVAGNLNSTAIAEPSSVRFGRRTDDSNVLYVTTAGGMVAPVNGDTVVGAQVLAIRTNATSIC</sequence>
<feature type="domain" description="SMP-30/Gluconolactonase/LRE-like region" evidence="2">
    <location>
        <begin position="193"/>
        <end position="324"/>
    </location>
</feature>
<dbReference type="Proteomes" id="UP001430848">
    <property type="component" value="Unassembled WGS sequence"/>
</dbReference>
<reference evidence="3 4" key="1">
    <citation type="submission" date="2024-02" db="EMBL/GenBank/DDBJ databases">
        <title>De novo assembly and annotation of 12 fungi associated with fruit tree decline syndrome in Ontario, Canada.</title>
        <authorList>
            <person name="Sulman M."/>
            <person name="Ellouze W."/>
            <person name="Ilyukhin E."/>
        </authorList>
    </citation>
    <scope>NUCLEOTIDE SEQUENCE [LARGE SCALE GENOMIC DNA]</scope>
    <source>
        <strain evidence="3 4">M169</strain>
    </source>
</reference>
<dbReference type="Pfam" id="PF08450">
    <property type="entry name" value="SGL"/>
    <property type="match status" value="1"/>
</dbReference>
<dbReference type="PANTHER" id="PTHR42060:SF1">
    <property type="entry name" value="NHL REPEAT-CONTAINING PROTEIN"/>
    <property type="match status" value="1"/>
</dbReference>
<organism evidence="3 4">
    <name type="scientific">Diaporthe eres</name>
    <name type="common">Phomopsis oblonga</name>
    <dbReference type="NCBI Taxonomy" id="83184"/>
    <lineage>
        <taxon>Eukaryota</taxon>
        <taxon>Fungi</taxon>
        <taxon>Dikarya</taxon>
        <taxon>Ascomycota</taxon>
        <taxon>Pezizomycotina</taxon>
        <taxon>Sordariomycetes</taxon>
        <taxon>Sordariomycetidae</taxon>
        <taxon>Diaporthales</taxon>
        <taxon>Diaporthaceae</taxon>
        <taxon>Diaporthe</taxon>
        <taxon>Diaporthe eres species complex</taxon>
    </lineage>
</organism>
<dbReference type="InterPro" id="IPR052998">
    <property type="entry name" value="Hetero-Diels-Alderase-like"/>
</dbReference>
<evidence type="ECO:0000313" key="3">
    <source>
        <dbReference type="EMBL" id="KAK7725563.1"/>
    </source>
</evidence>
<dbReference type="SUPFAM" id="SSF63829">
    <property type="entry name" value="Calcium-dependent phosphotriesterase"/>
    <property type="match status" value="1"/>
</dbReference>
<proteinExistence type="predicted"/>
<accession>A0ABR1P3N5</accession>
<evidence type="ECO:0000259" key="2">
    <source>
        <dbReference type="Pfam" id="PF08450"/>
    </source>
</evidence>
<dbReference type="PANTHER" id="PTHR42060">
    <property type="entry name" value="NHL REPEAT-CONTAINING PROTEIN-RELATED"/>
    <property type="match status" value="1"/>
</dbReference>
<feature type="chain" id="PRO_5047285554" description="SMP-30/Gluconolactonase/LRE-like region domain-containing protein" evidence="1">
    <location>
        <begin position="22"/>
        <end position="352"/>
    </location>
</feature>
<evidence type="ECO:0000256" key="1">
    <source>
        <dbReference type="SAM" id="SignalP"/>
    </source>
</evidence>
<protein>
    <recommendedName>
        <fullName evidence="2">SMP-30/Gluconolactonase/LRE-like region domain-containing protein</fullName>
    </recommendedName>
</protein>
<feature type="signal peptide" evidence="1">
    <location>
        <begin position="1"/>
        <end position="21"/>
    </location>
</feature>
<dbReference type="InterPro" id="IPR011042">
    <property type="entry name" value="6-blade_b-propeller_TolB-like"/>
</dbReference>
<name>A0ABR1P3N5_DIAER</name>
<gene>
    <name evidence="3" type="ORF">SLS63_008017</name>
</gene>
<comment type="caution">
    <text evidence="3">The sequence shown here is derived from an EMBL/GenBank/DDBJ whole genome shotgun (WGS) entry which is preliminary data.</text>
</comment>
<dbReference type="EMBL" id="JAKNSF020000048">
    <property type="protein sequence ID" value="KAK7725563.1"/>
    <property type="molecule type" value="Genomic_DNA"/>
</dbReference>
<evidence type="ECO:0000313" key="4">
    <source>
        <dbReference type="Proteomes" id="UP001430848"/>
    </source>
</evidence>
<keyword evidence="4" id="KW-1185">Reference proteome</keyword>
<keyword evidence="1" id="KW-0732">Signal</keyword>
<dbReference type="InterPro" id="IPR013658">
    <property type="entry name" value="SGL"/>
</dbReference>
<dbReference type="Gene3D" id="2.120.10.30">
    <property type="entry name" value="TolB, C-terminal domain"/>
    <property type="match status" value="1"/>
</dbReference>